<dbReference type="PROSITE" id="PS50082">
    <property type="entry name" value="WD_REPEATS_2"/>
    <property type="match status" value="1"/>
</dbReference>
<dbReference type="SMART" id="SM00320">
    <property type="entry name" value="WD40"/>
    <property type="match status" value="2"/>
</dbReference>
<dbReference type="InterPro" id="IPR001680">
    <property type="entry name" value="WD40_rpt"/>
</dbReference>
<protein>
    <submittedName>
        <fullName evidence="5">Uncharacterized protein</fullName>
    </submittedName>
</protein>
<dbReference type="SUPFAM" id="SSF50978">
    <property type="entry name" value="WD40 repeat-like"/>
    <property type="match status" value="1"/>
</dbReference>
<dbReference type="GO" id="GO:0006888">
    <property type="term" value="P:endoplasmic reticulum to Golgi vesicle-mediated transport"/>
    <property type="evidence" value="ECO:0007669"/>
    <property type="project" value="TreeGrafter"/>
</dbReference>
<dbReference type="InterPro" id="IPR050844">
    <property type="entry name" value="Coatomer_complex_subunit"/>
</dbReference>
<reference evidence="5 6" key="1">
    <citation type="journal article" date="2018" name="Cell">
        <title>The Chara Genome: Secondary Complexity and Implications for Plant Terrestrialization.</title>
        <authorList>
            <person name="Nishiyama T."/>
            <person name="Sakayama H."/>
            <person name="Vries J.D."/>
            <person name="Buschmann H."/>
            <person name="Saint-Marcoux D."/>
            <person name="Ullrich K.K."/>
            <person name="Haas F.B."/>
            <person name="Vanderstraeten L."/>
            <person name="Becker D."/>
            <person name="Lang D."/>
            <person name="Vosolsobe S."/>
            <person name="Rombauts S."/>
            <person name="Wilhelmsson P.K.I."/>
            <person name="Janitza P."/>
            <person name="Kern R."/>
            <person name="Heyl A."/>
            <person name="Rumpler F."/>
            <person name="Villalobos L.I.A.C."/>
            <person name="Clay J.M."/>
            <person name="Skokan R."/>
            <person name="Toyoda A."/>
            <person name="Suzuki Y."/>
            <person name="Kagoshima H."/>
            <person name="Schijlen E."/>
            <person name="Tajeshwar N."/>
            <person name="Catarino B."/>
            <person name="Hetherington A.J."/>
            <person name="Saltykova A."/>
            <person name="Bonnot C."/>
            <person name="Breuninger H."/>
            <person name="Symeonidi A."/>
            <person name="Radhakrishnan G.V."/>
            <person name="Van Nieuwerburgh F."/>
            <person name="Deforce D."/>
            <person name="Chang C."/>
            <person name="Karol K.G."/>
            <person name="Hedrich R."/>
            <person name="Ulvskov P."/>
            <person name="Glockner G."/>
            <person name="Delwiche C.F."/>
            <person name="Petrasek J."/>
            <person name="Van de Peer Y."/>
            <person name="Friml J."/>
            <person name="Beilby M."/>
            <person name="Dolan L."/>
            <person name="Kohara Y."/>
            <person name="Sugano S."/>
            <person name="Fujiyama A."/>
            <person name="Delaux P.-M."/>
            <person name="Quint M."/>
            <person name="TheiBen G."/>
            <person name="Hagemann M."/>
            <person name="Harholt J."/>
            <person name="Dunand C."/>
            <person name="Zachgo S."/>
            <person name="Langdale J."/>
            <person name="Maumus F."/>
            <person name="Straeten D.V.D."/>
            <person name="Gould S.B."/>
            <person name="Rensing S.A."/>
        </authorList>
    </citation>
    <scope>NUCLEOTIDE SEQUENCE [LARGE SCALE GENOMIC DNA]</scope>
    <source>
        <strain evidence="5 6">S276</strain>
    </source>
</reference>
<dbReference type="GO" id="GO:0030126">
    <property type="term" value="C:COPI vesicle coat"/>
    <property type="evidence" value="ECO:0007669"/>
    <property type="project" value="TreeGrafter"/>
</dbReference>
<keyword evidence="6" id="KW-1185">Reference proteome</keyword>
<sequence>MANVANASSGESGVRLVPKLEWTVTADFCGFAKVSTYWIDVHPHEPWVLFSPTSKCLAVWDYEDGTLVDSWEIPAEALPPWGHSIFCAKFIAQKDWILIQCYGKAYVYETISAHLDTVKVLEHPHQYCLQGEMVVHPSLPYILGAFNETVVLWDWEKGWEMITFEGHAVGVRGVLAFHPADGNVFASASRSGLIKIWDISKRSCVQTLVCGDGVTLQLDFCSRRQKSLLLSCHKMLNSLQEQRTVLVWDYRKGVCLGKLMTPAFDFHSGRTAFFHPRLPYICSSSDDDSHIRVWDESTLQLVSVYDNTKISFDLQDIAPCKRSDDVIAFGREGEFFVLQVVTKGGKEESEADIQRETFFGKRPRPQTPADDINERALLASRKRVVKIEDEAVCEAEEAECEKRNQQAARGLTADQELRCVGVHDASRGQIPTKDTHEPAPLAARTTGVKIEDEAVCGVEPECEKRIQQVAADLKQRCMQVLRQLREHTSTDITDEPTVLISGRTDLKTEEDESVCADTAEPECESRRIQQVAASLMDDPELRCMGALDALRGRTPTNDIDEAALLALRKRVVKIEDEAVCASEPECEEEGIQQVASGLAAHLELRCMQALAALRGHTPTNRDSDEPSLLAWRKKALEFEEEEAVCAAAEPECEERIQQVAAGLAASLELKCMAALDALREEHRLKESQQVERIRELENELGKLKADVAALVERMEGQSQSARLRG</sequence>
<feature type="coiled-coil region" evidence="4">
    <location>
        <begin position="679"/>
        <end position="713"/>
    </location>
</feature>
<comment type="caution">
    <text evidence="5">The sequence shown here is derived from an EMBL/GenBank/DDBJ whole genome shotgun (WGS) entry which is preliminary data.</text>
</comment>
<dbReference type="PANTHER" id="PTHR19876:SF2">
    <property type="entry name" value="COATOMER SUBUNIT BETA"/>
    <property type="match status" value="1"/>
</dbReference>
<dbReference type="GO" id="GO:0006891">
    <property type="term" value="P:intra-Golgi vesicle-mediated transport"/>
    <property type="evidence" value="ECO:0007669"/>
    <property type="project" value="TreeGrafter"/>
</dbReference>
<accession>A0A388LFD5</accession>
<evidence type="ECO:0000256" key="2">
    <source>
        <dbReference type="ARBA" id="ARBA00022737"/>
    </source>
</evidence>
<dbReference type="Proteomes" id="UP000265515">
    <property type="component" value="Unassembled WGS sequence"/>
</dbReference>
<evidence type="ECO:0000256" key="1">
    <source>
        <dbReference type="ARBA" id="ARBA00022574"/>
    </source>
</evidence>
<evidence type="ECO:0000313" key="6">
    <source>
        <dbReference type="Proteomes" id="UP000265515"/>
    </source>
</evidence>
<keyword evidence="1 3" id="KW-0853">WD repeat</keyword>
<keyword evidence="2" id="KW-0677">Repeat</keyword>
<keyword evidence="4" id="KW-0175">Coiled coil</keyword>
<dbReference type="InterPro" id="IPR036322">
    <property type="entry name" value="WD40_repeat_dom_sf"/>
</dbReference>
<dbReference type="Gramene" id="GBG81025">
    <property type="protein sequence ID" value="GBG81025"/>
    <property type="gene ID" value="CBR_g31581"/>
</dbReference>
<evidence type="ECO:0000313" key="5">
    <source>
        <dbReference type="EMBL" id="GBG81025.1"/>
    </source>
</evidence>
<gene>
    <name evidence="5" type="ORF">CBR_g31581</name>
</gene>
<feature type="repeat" description="WD" evidence="3">
    <location>
        <begin position="175"/>
        <end position="207"/>
    </location>
</feature>
<dbReference type="Gene3D" id="2.130.10.10">
    <property type="entry name" value="YVTN repeat-like/Quinoprotein amine dehydrogenase"/>
    <property type="match status" value="1"/>
</dbReference>
<proteinExistence type="predicted"/>
<dbReference type="GO" id="GO:0006890">
    <property type="term" value="P:retrograde vesicle-mediated transport, Golgi to endoplasmic reticulum"/>
    <property type="evidence" value="ECO:0007669"/>
    <property type="project" value="TreeGrafter"/>
</dbReference>
<name>A0A388LFD5_CHABU</name>
<evidence type="ECO:0000256" key="4">
    <source>
        <dbReference type="SAM" id="Coils"/>
    </source>
</evidence>
<dbReference type="STRING" id="69332.A0A388LFD5"/>
<dbReference type="EMBL" id="BFEA01000363">
    <property type="protein sequence ID" value="GBG81025.1"/>
    <property type="molecule type" value="Genomic_DNA"/>
</dbReference>
<dbReference type="InterPro" id="IPR015943">
    <property type="entry name" value="WD40/YVTN_repeat-like_dom_sf"/>
</dbReference>
<dbReference type="Pfam" id="PF00400">
    <property type="entry name" value="WD40"/>
    <property type="match status" value="2"/>
</dbReference>
<dbReference type="AlphaFoldDB" id="A0A388LFD5"/>
<dbReference type="PANTHER" id="PTHR19876">
    <property type="entry name" value="COATOMER"/>
    <property type="match status" value="1"/>
</dbReference>
<organism evidence="5 6">
    <name type="scientific">Chara braunii</name>
    <name type="common">Braun's stonewort</name>
    <dbReference type="NCBI Taxonomy" id="69332"/>
    <lineage>
        <taxon>Eukaryota</taxon>
        <taxon>Viridiplantae</taxon>
        <taxon>Streptophyta</taxon>
        <taxon>Charophyceae</taxon>
        <taxon>Charales</taxon>
        <taxon>Characeae</taxon>
        <taxon>Chara</taxon>
    </lineage>
</organism>
<dbReference type="GO" id="GO:0006886">
    <property type="term" value="P:intracellular protein transport"/>
    <property type="evidence" value="ECO:0007669"/>
    <property type="project" value="TreeGrafter"/>
</dbReference>
<evidence type="ECO:0000256" key="3">
    <source>
        <dbReference type="PROSITE-ProRule" id="PRU00221"/>
    </source>
</evidence>